<dbReference type="Proteomes" id="UP000060630">
    <property type="component" value="Unassembled WGS sequence"/>
</dbReference>
<keyword evidence="1" id="KW-0472">Membrane</keyword>
<sequence>MPVIVGIALLVLWAIGVFWGGFVASTLWDWFMVPLGMVSINYWHASGLSALLTVFLGPRGMHRGDDKDDVGAELAYNLFGAVVIPLICLAAGWVAHQNM</sequence>
<feature type="transmembrane region" description="Helical" evidence="1">
    <location>
        <begin position="7"/>
        <end position="28"/>
    </location>
</feature>
<dbReference type="EMBL" id="LPHD01000049">
    <property type="protein sequence ID" value="KWA83750.1"/>
    <property type="molecule type" value="Genomic_DNA"/>
</dbReference>
<organism evidence="2 3">
    <name type="scientific">Burkholderia ubonensis</name>
    <dbReference type="NCBI Taxonomy" id="101571"/>
    <lineage>
        <taxon>Bacteria</taxon>
        <taxon>Pseudomonadati</taxon>
        <taxon>Pseudomonadota</taxon>
        <taxon>Betaproteobacteria</taxon>
        <taxon>Burkholderiales</taxon>
        <taxon>Burkholderiaceae</taxon>
        <taxon>Burkholderia</taxon>
        <taxon>Burkholderia cepacia complex</taxon>
    </lineage>
</organism>
<keyword evidence="1" id="KW-0812">Transmembrane</keyword>
<comment type="caution">
    <text evidence="2">The sequence shown here is derived from an EMBL/GenBank/DDBJ whole genome shotgun (WGS) entry which is preliminary data.</text>
</comment>
<evidence type="ECO:0000256" key="1">
    <source>
        <dbReference type="SAM" id="Phobius"/>
    </source>
</evidence>
<protein>
    <submittedName>
        <fullName evidence="2">Uncharacterized protein</fullName>
    </submittedName>
</protein>
<name>A0A106QC50_9BURK</name>
<keyword evidence="1" id="KW-1133">Transmembrane helix</keyword>
<accession>A0A106QC50</accession>
<reference evidence="2 3" key="1">
    <citation type="submission" date="2015-11" db="EMBL/GenBank/DDBJ databases">
        <title>Expanding the genomic diversity of Burkholderia species for the development of highly accurate diagnostics.</title>
        <authorList>
            <person name="Sahl J."/>
            <person name="Keim P."/>
            <person name="Wagner D."/>
        </authorList>
    </citation>
    <scope>NUCLEOTIDE SEQUENCE [LARGE SCALE GENOMIC DNA]</scope>
    <source>
        <strain evidence="2 3">MSMB2087WGS</strain>
    </source>
</reference>
<gene>
    <name evidence="2" type="ORF">WL29_20510</name>
</gene>
<dbReference type="AlphaFoldDB" id="A0A106QC50"/>
<feature type="transmembrane region" description="Helical" evidence="1">
    <location>
        <begin position="74"/>
        <end position="95"/>
    </location>
</feature>
<evidence type="ECO:0000313" key="2">
    <source>
        <dbReference type="EMBL" id="KWA83750.1"/>
    </source>
</evidence>
<evidence type="ECO:0000313" key="3">
    <source>
        <dbReference type="Proteomes" id="UP000060630"/>
    </source>
</evidence>
<proteinExistence type="predicted"/>
<dbReference type="RefSeq" id="WP_060191902.1">
    <property type="nucleotide sequence ID" value="NZ_LPHD01000049.1"/>
</dbReference>
<feature type="transmembrane region" description="Helical" evidence="1">
    <location>
        <begin position="40"/>
        <end position="62"/>
    </location>
</feature>